<keyword evidence="7" id="KW-1185">Reference proteome</keyword>
<dbReference type="Proteomes" id="UP001642483">
    <property type="component" value="Unassembled WGS sequence"/>
</dbReference>
<evidence type="ECO:0000256" key="2">
    <source>
        <dbReference type="ARBA" id="ARBA00022840"/>
    </source>
</evidence>
<feature type="compositionally biased region" description="Low complexity" evidence="4">
    <location>
        <begin position="363"/>
        <end position="374"/>
    </location>
</feature>
<evidence type="ECO:0000313" key="6">
    <source>
        <dbReference type="EMBL" id="CAK8673003.1"/>
    </source>
</evidence>
<keyword evidence="2 3" id="KW-0067">ATP-binding</keyword>
<dbReference type="InterPro" id="IPR008271">
    <property type="entry name" value="Ser/Thr_kinase_AS"/>
</dbReference>
<sequence length="588" mass="65773">MSDVTQVIRQFRAEEFLCVPGDDGCLGRGNFGNVRIGFHDVLGTVAIKCFPVQGGRDEKRLLEKKVKKEMSSLLQSGHENIVRILGWAQWASAIGIVMEYLPAGNLKNILLDEDVILAPLLRLRCGFEVSNGLSFIHNLMEDKRLTHGDVKPENVVLTDDLHCKLADFGGAQLSSYTGASSMSGRHVTKNEFTQIYAAPEQLRDISSPTTTSRDVYSYGMLLYTIVARRTFVKSESEVKLYLEEVKRGQRPNLDDVYEYERQLERKSKLDEAGIIRLLLSEMKMCWQQDPDNRPRITHVCDRFREHLSKPQFTVMVMQQCVIQALHGMEISKPARNFDQCLSLDRFLSPSFCDVTMAISEKTSSSGSGSQCSSGNAPSSGDESYRKEFGTSRKAGSVFKASVNTLDALRQLERLTDAGAKPGQTTKESSQARDKVKFIQNLLKSSLVADAIAESKELITMVTMYVADVTDGVVIVKDIIALSQMFLETSENMTTLSLLRCAVFLSANIPDTRKKLSHFSSCCRAIFNVVISMNNGGFHDDIKLHALPLLNTMEERIANVSAEDDKDRDEAMKWCRHFINHCNNCIKNG</sequence>
<dbReference type="Gene3D" id="1.10.510.10">
    <property type="entry name" value="Transferase(Phosphotransferase) domain 1"/>
    <property type="match status" value="1"/>
</dbReference>
<dbReference type="InterPro" id="IPR017441">
    <property type="entry name" value="Protein_kinase_ATP_BS"/>
</dbReference>
<accession>A0ABP0F2U1</accession>
<feature type="domain" description="Protein kinase" evidence="5">
    <location>
        <begin position="20"/>
        <end position="307"/>
    </location>
</feature>
<evidence type="ECO:0000256" key="3">
    <source>
        <dbReference type="PROSITE-ProRule" id="PRU10141"/>
    </source>
</evidence>
<dbReference type="Pfam" id="PF00069">
    <property type="entry name" value="Pkinase"/>
    <property type="match status" value="1"/>
</dbReference>
<feature type="region of interest" description="Disordered" evidence="4">
    <location>
        <begin position="361"/>
        <end position="386"/>
    </location>
</feature>
<dbReference type="InterPro" id="IPR000719">
    <property type="entry name" value="Prot_kinase_dom"/>
</dbReference>
<dbReference type="SMART" id="SM00220">
    <property type="entry name" value="S_TKc"/>
    <property type="match status" value="1"/>
</dbReference>
<feature type="binding site" evidence="3">
    <location>
        <position position="48"/>
    </location>
    <ligand>
        <name>ATP</name>
        <dbReference type="ChEBI" id="CHEBI:30616"/>
    </ligand>
</feature>
<dbReference type="SUPFAM" id="SSF56112">
    <property type="entry name" value="Protein kinase-like (PK-like)"/>
    <property type="match status" value="1"/>
</dbReference>
<dbReference type="PANTHER" id="PTHR44329">
    <property type="entry name" value="SERINE/THREONINE-PROTEIN KINASE TNNI3K-RELATED"/>
    <property type="match status" value="1"/>
</dbReference>
<organism evidence="6 7">
    <name type="scientific">Clavelina lepadiformis</name>
    <name type="common">Light-bulb sea squirt</name>
    <name type="synonym">Ascidia lepadiformis</name>
    <dbReference type="NCBI Taxonomy" id="159417"/>
    <lineage>
        <taxon>Eukaryota</taxon>
        <taxon>Metazoa</taxon>
        <taxon>Chordata</taxon>
        <taxon>Tunicata</taxon>
        <taxon>Ascidiacea</taxon>
        <taxon>Aplousobranchia</taxon>
        <taxon>Clavelinidae</taxon>
        <taxon>Clavelina</taxon>
    </lineage>
</organism>
<dbReference type="InterPro" id="IPR011009">
    <property type="entry name" value="Kinase-like_dom_sf"/>
</dbReference>
<name>A0ABP0F2U1_CLALP</name>
<dbReference type="PROSITE" id="PS50011">
    <property type="entry name" value="PROTEIN_KINASE_DOM"/>
    <property type="match status" value="1"/>
</dbReference>
<dbReference type="PROSITE" id="PS00107">
    <property type="entry name" value="PROTEIN_KINASE_ATP"/>
    <property type="match status" value="1"/>
</dbReference>
<keyword evidence="1 3" id="KW-0547">Nucleotide-binding</keyword>
<reference evidence="6 7" key="1">
    <citation type="submission" date="2024-02" db="EMBL/GenBank/DDBJ databases">
        <authorList>
            <person name="Daric V."/>
            <person name="Darras S."/>
        </authorList>
    </citation>
    <scope>NUCLEOTIDE SEQUENCE [LARGE SCALE GENOMIC DNA]</scope>
</reference>
<dbReference type="PANTHER" id="PTHR44329:SF291">
    <property type="entry name" value="PROTEIN KINASE DOMAIN-CONTAINING PROTEIN"/>
    <property type="match status" value="1"/>
</dbReference>
<dbReference type="InterPro" id="IPR051681">
    <property type="entry name" value="Ser/Thr_Kinases-Pseudokinases"/>
</dbReference>
<dbReference type="PROSITE" id="PS00108">
    <property type="entry name" value="PROTEIN_KINASE_ST"/>
    <property type="match status" value="1"/>
</dbReference>
<dbReference type="EMBL" id="CAWYQH010000002">
    <property type="protein sequence ID" value="CAK8673003.1"/>
    <property type="molecule type" value="Genomic_DNA"/>
</dbReference>
<evidence type="ECO:0000256" key="1">
    <source>
        <dbReference type="ARBA" id="ARBA00022741"/>
    </source>
</evidence>
<evidence type="ECO:0000313" key="7">
    <source>
        <dbReference type="Proteomes" id="UP001642483"/>
    </source>
</evidence>
<proteinExistence type="predicted"/>
<evidence type="ECO:0000256" key="4">
    <source>
        <dbReference type="SAM" id="MobiDB-lite"/>
    </source>
</evidence>
<protein>
    <recommendedName>
        <fullName evidence="5">Protein kinase domain-containing protein</fullName>
    </recommendedName>
</protein>
<comment type="caution">
    <text evidence="6">The sequence shown here is derived from an EMBL/GenBank/DDBJ whole genome shotgun (WGS) entry which is preliminary data.</text>
</comment>
<evidence type="ECO:0000259" key="5">
    <source>
        <dbReference type="PROSITE" id="PS50011"/>
    </source>
</evidence>
<gene>
    <name evidence="6" type="ORF">CVLEPA_LOCUS2792</name>
</gene>